<protein>
    <submittedName>
        <fullName evidence="1">Uncharacterized protein</fullName>
    </submittedName>
</protein>
<evidence type="ECO:0000313" key="2">
    <source>
        <dbReference type="Proteomes" id="UP000198362"/>
    </source>
</evidence>
<reference evidence="1 2" key="1">
    <citation type="submission" date="2017-06" db="EMBL/GenBank/DDBJ databases">
        <authorList>
            <person name="Kim H.J."/>
            <person name="Triplett B.A."/>
        </authorList>
    </citation>
    <scope>NUCLEOTIDE SEQUENCE [LARGE SCALE GENOMIC DNA]</scope>
    <source>
        <strain evidence="1 2">CGMCC 4.5593</strain>
    </source>
</reference>
<name>A0A239PHR8_9ACTN</name>
<evidence type="ECO:0000313" key="1">
    <source>
        <dbReference type="EMBL" id="SNT65859.1"/>
    </source>
</evidence>
<accession>A0A239PHR8</accession>
<gene>
    <name evidence="1" type="ORF">SAMN05421812_1285</name>
</gene>
<sequence length="269" mass="28724">MAADRARKVRLFARRLEQRFGGRFEVSYDTGARWQLDWVDGPGEPAVRALAAAADLAGADLRLYRRYSTKAIAVTAIRMKTAGKLGRHDGGRHPQEIVEWEALDLDHPDRGTDALQDALAELLVATAIAKAKTARADWEATRPQRWVPGGSPVPLDATETAVDLIRTRGVGWLVEQVIANGATVPPLVVLSARYAAHADAGAAVAWAHRAQPLPLHTAVALALADDDPPAAAGAALLALLPDLRAEWVRTEAAITAAARRAGPPEPAPR</sequence>
<dbReference type="AlphaFoldDB" id="A0A239PHR8"/>
<organism evidence="1 2">
    <name type="scientific">Asanoa hainanensis</name>
    <dbReference type="NCBI Taxonomy" id="560556"/>
    <lineage>
        <taxon>Bacteria</taxon>
        <taxon>Bacillati</taxon>
        <taxon>Actinomycetota</taxon>
        <taxon>Actinomycetes</taxon>
        <taxon>Micromonosporales</taxon>
        <taxon>Micromonosporaceae</taxon>
        <taxon>Asanoa</taxon>
    </lineage>
</organism>
<dbReference type="RefSeq" id="WP_089255528.1">
    <property type="nucleotide sequence ID" value="NZ_FZPH01000028.1"/>
</dbReference>
<dbReference type="Proteomes" id="UP000198362">
    <property type="component" value="Unassembled WGS sequence"/>
</dbReference>
<keyword evidence="2" id="KW-1185">Reference proteome</keyword>
<dbReference type="EMBL" id="FZPH01000028">
    <property type="protein sequence ID" value="SNT65859.1"/>
    <property type="molecule type" value="Genomic_DNA"/>
</dbReference>
<dbReference type="OrthoDB" id="3869246at2"/>
<proteinExistence type="predicted"/>